<dbReference type="eggNOG" id="COG1713">
    <property type="taxonomic scope" value="Bacteria"/>
</dbReference>
<dbReference type="AlphaFoldDB" id="A0A239SUV8"/>
<evidence type="ECO:0000313" key="9">
    <source>
        <dbReference type="Proteomes" id="UP000215185"/>
    </source>
</evidence>
<dbReference type="Gene3D" id="1.10.3210.10">
    <property type="entry name" value="Hypothetical protein af1432"/>
    <property type="match status" value="1"/>
</dbReference>
<proteinExistence type="predicted"/>
<dbReference type="InterPro" id="IPR006674">
    <property type="entry name" value="HD_domain"/>
</dbReference>
<dbReference type="STRING" id="1123308.GCA_000380085_01716"/>
<dbReference type="PANTHER" id="PTHR35795">
    <property type="entry name" value="SLR1885 PROTEIN"/>
    <property type="match status" value="1"/>
</dbReference>
<dbReference type="InterPro" id="IPR003607">
    <property type="entry name" value="HD/PDEase_dom"/>
</dbReference>
<keyword evidence="5" id="KW-0408">Iron</keyword>
<keyword evidence="2" id="KW-0479">Metal-binding</keyword>
<dbReference type="SMART" id="SM00471">
    <property type="entry name" value="HDc"/>
    <property type="match status" value="1"/>
</dbReference>
<name>A0A239SUV8_9STRE</name>
<dbReference type="RefSeq" id="WP_018374254.1">
    <property type="nucleotide sequence ID" value="NZ_LT906439.1"/>
</dbReference>
<dbReference type="EC" id="3.6.1.41" evidence="1"/>
<dbReference type="Pfam" id="PF01966">
    <property type="entry name" value="HD"/>
    <property type="match status" value="1"/>
</dbReference>
<dbReference type="EMBL" id="LT906439">
    <property type="protein sequence ID" value="SNU89240.1"/>
    <property type="molecule type" value="Genomic_DNA"/>
</dbReference>
<sequence>MSDAYETLVGHSRADLLLHVSQQMSDHRFQHVLGVEATAITLAQLYGCDPDMAGLAALLHDYAKELPDQVFLDLIDQKHLDPSLKLWGNNIWHGVIGVYQIEKDLGITNSEILQAIARHTVGSRDMTLLDKIVYVADYIEPGRDFPGVEEARELARRDLDQAVAYATARTIAHLAQKGIPIYPQTLETYNAYISHLKKK</sequence>
<dbReference type="KEGG" id="smen:SAMEA4412692_1414"/>
<evidence type="ECO:0000256" key="5">
    <source>
        <dbReference type="ARBA" id="ARBA00023004"/>
    </source>
</evidence>
<evidence type="ECO:0000259" key="7">
    <source>
        <dbReference type="PROSITE" id="PS51831"/>
    </source>
</evidence>
<evidence type="ECO:0000256" key="1">
    <source>
        <dbReference type="ARBA" id="ARBA00012506"/>
    </source>
</evidence>
<keyword evidence="9" id="KW-1185">Reference proteome</keyword>
<dbReference type="PANTHER" id="PTHR35795:SF1">
    <property type="entry name" value="BIS(5'-NUCLEOSYL)-TETRAPHOSPHATASE, SYMMETRICAL"/>
    <property type="match status" value="1"/>
</dbReference>
<comment type="catalytic activity">
    <reaction evidence="6">
        <text>P(1),P(4)-bis(5'-adenosyl) tetraphosphate + H2O = 2 ADP + 2 H(+)</text>
        <dbReference type="Rhea" id="RHEA:24252"/>
        <dbReference type="ChEBI" id="CHEBI:15377"/>
        <dbReference type="ChEBI" id="CHEBI:15378"/>
        <dbReference type="ChEBI" id="CHEBI:58141"/>
        <dbReference type="ChEBI" id="CHEBI:456216"/>
        <dbReference type="EC" id="3.6.1.41"/>
    </reaction>
</comment>
<dbReference type="CDD" id="cd00077">
    <property type="entry name" value="HDc"/>
    <property type="match status" value="1"/>
</dbReference>
<keyword evidence="3" id="KW-0547">Nucleotide-binding</keyword>
<dbReference type="Proteomes" id="UP000215185">
    <property type="component" value="Chromosome 1"/>
</dbReference>
<evidence type="ECO:0000256" key="3">
    <source>
        <dbReference type="ARBA" id="ARBA00022741"/>
    </source>
</evidence>
<dbReference type="PROSITE" id="PS51831">
    <property type="entry name" value="HD"/>
    <property type="match status" value="1"/>
</dbReference>
<dbReference type="OrthoDB" id="9782134at2"/>
<evidence type="ECO:0000256" key="6">
    <source>
        <dbReference type="ARBA" id="ARBA00049417"/>
    </source>
</evidence>
<organism evidence="8 9">
    <name type="scientific">Streptococcus merionis</name>
    <dbReference type="NCBI Taxonomy" id="400065"/>
    <lineage>
        <taxon>Bacteria</taxon>
        <taxon>Bacillati</taxon>
        <taxon>Bacillota</taxon>
        <taxon>Bacilli</taxon>
        <taxon>Lactobacillales</taxon>
        <taxon>Streptococcaceae</taxon>
        <taxon>Streptococcus</taxon>
    </lineage>
</organism>
<gene>
    <name evidence="8" type="ORF">SAMEA4412692_01414</name>
</gene>
<dbReference type="InterPro" id="IPR051094">
    <property type="entry name" value="Diverse_Catalytic_Enzymes"/>
</dbReference>
<keyword evidence="4 8" id="KW-0378">Hydrolase</keyword>
<dbReference type="GO" id="GO:0046872">
    <property type="term" value="F:metal ion binding"/>
    <property type="evidence" value="ECO:0007669"/>
    <property type="project" value="UniProtKB-KW"/>
</dbReference>
<evidence type="ECO:0000256" key="4">
    <source>
        <dbReference type="ARBA" id="ARBA00022801"/>
    </source>
</evidence>
<dbReference type="SUPFAM" id="SSF109604">
    <property type="entry name" value="HD-domain/PDEase-like"/>
    <property type="match status" value="1"/>
</dbReference>
<dbReference type="NCBIfam" id="TIGR00488">
    <property type="entry name" value="bis(5'-nucleosyl)-tetraphosphatase (symmetrical) YqeK"/>
    <property type="match status" value="1"/>
</dbReference>
<dbReference type="GO" id="GO:0008803">
    <property type="term" value="F:bis(5'-nucleosyl)-tetraphosphatase (symmetrical) activity"/>
    <property type="evidence" value="ECO:0007669"/>
    <property type="project" value="UniProtKB-EC"/>
</dbReference>
<accession>A0A239SUV8</accession>
<feature type="domain" description="HD" evidence="7">
    <location>
        <begin position="28"/>
        <end position="142"/>
    </location>
</feature>
<reference evidence="8 9" key="1">
    <citation type="submission" date="2017-06" db="EMBL/GenBank/DDBJ databases">
        <authorList>
            <consortium name="Pathogen Informatics"/>
        </authorList>
    </citation>
    <scope>NUCLEOTIDE SEQUENCE [LARGE SCALE GENOMIC DNA]</scope>
    <source>
        <strain evidence="8 9">NCTC13788</strain>
    </source>
</reference>
<protein>
    <recommendedName>
        <fullName evidence="1">bis(5'-nucleosyl)-tetraphosphatase (symmetrical)</fullName>
        <ecNumber evidence="1">3.6.1.41</ecNumber>
    </recommendedName>
</protein>
<dbReference type="InterPro" id="IPR005249">
    <property type="entry name" value="YqeK"/>
</dbReference>
<evidence type="ECO:0000313" key="8">
    <source>
        <dbReference type="EMBL" id="SNU89240.1"/>
    </source>
</evidence>
<evidence type="ECO:0000256" key="2">
    <source>
        <dbReference type="ARBA" id="ARBA00022723"/>
    </source>
</evidence>
<dbReference type="GO" id="GO:0000166">
    <property type="term" value="F:nucleotide binding"/>
    <property type="evidence" value="ECO:0007669"/>
    <property type="project" value="UniProtKB-KW"/>
</dbReference>